<dbReference type="AlphaFoldDB" id="A0A6C0AQZ3"/>
<sequence length="98" mass="11835">MLSYNKIFSLIIKKILRTENNIFSFNYDKTDKIDLIYKASFISYDNLHFKDGEFIHFNINKFLFLDNALNAFMIKGQREKELLDYFCKIQKIYHALHP</sequence>
<accession>A0A6C0AQZ3</accession>
<proteinExistence type="predicted"/>
<dbReference type="EMBL" id="MN740763">
    <property type="protein sequence ID" value="QHS82152.1"/>
    <property type="molecule type" value="Genomic_DNA"/>
</dbReference>
<protein>
    <submittedName>
        <fullName evidence="1">Uncharacterized protein</fullName>
    </submittedName>
</protein>
<organism evidence="1">
    <name type="scientific">viral metagenome</name>
    <dbReference type="NCBI Taxonomy" id="1070528"/>
    <lineage>
        <taxon>unclassified sequences</taxon>
        <taxon>metagenomes</taxon>
        <taxon>organismal metagenomes</taxon>
    </lineage>
</organism>
<name>A0A6C0AQZ3_9ZZZZ</name>
<reference evidence="1" key="1">
    <citation type="journal article" date="2020" name="Nature">
        <title>Giant virus diversity and host interactions through global metagenomics.</title>
        <authorList>
            <person name="Schulz F."/>
            <person name="Roux S."/>
            <person name="Paez-Espino D."/>
            <person name="Jungbluth S."/>
            <person name="Walsh D.A."/>
            <person name="Denef V.J."/>
            <person name="McMahon K.D."/>
            <person name="Konstantinidis K.T."/>
            <person name="Eloe-Fadrosh E.A."/>
            <person name="Kyrpides N.C."/>
            <person name="Woyke T."/>
        </authorList>
    </citation>
    <scope>NUCLEOTIDE SEQUENCE</scope>
    <source>
        <strain evidence="1">GVMAG-S-1101165-79</strain>
    </source>
</reference>
<evidence type="ECO:0000313" key="1">
    <source>
        <dbReference type="EMBL" id="QHS82152.1"/>
    </source>
</evidence>